<accession>A0A372MII5</accession>
<feature type="region of interest" description="Disordered" evidence="1">
    <location>
        <begin position="38"/>
        <end position="73"/>
    </location>
</feature>
<dbReference type="Proteomes" id="UP000264002">
    <property type="component" value="Unassembled WGS sequence"/>
</dbReference>
<sequence>MKRFLSLEEVLVSVVHTPRCHLQGLGVDLAKPGVDFLENTFDSPTEREERNQHDGSSHKRVPGKEATPPESRACPEVLIPFIANQKNV</sequence>
<protein>
    <submittedName>
        <fullName evidence="2">Uncharacterized protein</fullName>
    </submittedName>
</protein>
<dbReference type="EMBL" id="QUWK01000006">
    <property type="protein sequence ID" value="RFU94990.1"/>
    <property type="molecule type" value="Genomic_DNA"/>
</dbReference>
<dbReference type="AlphaFoldDB" id="A0A372MII5"/>
<organism evidence="2 3">
    <name type="scientific">Sphaerochaeta halotolerans</name>
    <dbReference type="NCBI Taxonomy" id="2293840"/>
    <lineage>
        <taxon>Bacteria</taxon>
        <taxon>Pseudomonadati</taxon>
        <taxon>Spirochaetota</taxon>
        <taxon>Spirochaetia</taxon>
        <taxon>Spirochaetales</taxon>
        <taxon>Sphaerochaetaceae</taxon>
        <taxon>Sphaerochaeta</taxon>
    </lineage>
</organism>
<evidence type="ECO:0000313" key="3">
    <source>
        <dbReference type="Proteomes" id="UP000264002"/>
    </source>
</evidence>
<proteinExistence type="predicted"/>
<feature type="compositionally biased region" description="Basic and acidic residues" evidence="1">
    <location>
        <begin position="44"/>
        <end position="57"/>
    </location>
</feature>
<keyword evidence="3" id="KW-1185">Reference proteome</keyword>
<comment type="caution">
    <text evidence="2">The sequence shown here is derived from an EMBL/GenBank/DDBJ whole genome shotgun (WGS) entry which is preliminary data.</text>
</comment>
<name>A0A372MII5_9SPIR</name>
<evidence type="ECO:0000256" key="1">
    <source>
        <dbReference type="SAM" id="MobiDB-lite"/>
    </source>
</evidence>
<reference evidence="3" key="1">
    <citation type="submission" date="2018-08" db="EMBL/GenBank/DDBJ databases">
        <authorList>
            <person name="Grouzdev D.S."/>
            <person name="Krutkina M.S."/>
        </authorList>
    </citation>
    <scope>NUCLEOTIDE SEQUENCE [LARGE SCALE GENOMIC DNA]</scope>
    <source>
        <strain evidence="3">4-11</strain>
    </source>
</reference>
<evidence type="ECO:0000313" key="2">
    <source>
        <dbReference type="EMBL" id="RFU94990.1"/>
    </source>
</evidence>
<reference evidence="2 3" key="2">
    <citation type="submission" date="2018-09" db="EMBL/GenBank/DDBJ databases">
        <title>Genome of Sphaerochaeta halotolerans strain 4-11.</title>
        <authorList>
            <person name="Nazina T.N."/>
            <person name="Sokolova D.S."/>
        </authorList>
    </citation>
    <scope>NUCLEOTIDE SEQUENCE [LARGE SCALE GENOMIC DNA]</scope>
    <source>
        <strain evidence="2 3">4-11</strain>
    </source>
</reference>
<gene>
    <name evidence="2" type="ORF">DYP60_07140</name>
</gene>
<dbReference type="RefSeq" id="WP_117330222.1">
    <property type="nucleotide sequence ID" value="NZ_QUWK01000006.1"/>
</dbReference>